<dbReference type="PANTHER" id="PTHR36455">
    <property type="match status" value="1"/>
</dbReference>
<dbReference type="KEGG" id="lant:TUM19329_24890"/>
<proteinExistence type="predicted"/>
<dbReference type="KEGG" id="lant:TUM19329_07260"/>
<gene>
    <name evidence="1" type="ORF">TUM19329_07260</name>
    <name evidence="2" type="ORF">TUM19329_12420</name>
    <name evidence="3" type="ORF">TUM19329_12500</name>
    <name evidence="4" type="ORF">TUM19329_12610</name>
    <name evidence="5" type="ORF">TUM19329_15170</name>
    <name evidence="6" type="ORF">TUM19329_20160</name>
    <name evidence="7" type="ORF">TUM19329_24890</name>
</gene>
<evidence type="ECO:0000313" key="5">
    <source>
        <dbReference type="EMBL" id="BCA95156.1"/>
    </source>
</evidence>
<evidence type="ECO:0000313" key="8">
    <source>
        <dbReference type="Proteomes" id="UP000502894"/>
    </source>
</evidence>
<dbReference type="EMBL" id="AP022839">
    <property type="protein sequence ID" value="BCA95156.1"/>
    <property type="molecule type" value="Genomic_DNA"/>
</dbReference>
<dbReference type="KEGG" id="lant:TUM19329_12610"/>
<dbReference type="EMBL" id="AP022839">
    <property type="protein sequence ID" value="BCA95655.1"/>
    <property type="molecule type" value="Genomic_DNA"/>
</dbReference>
<dbReference type="PANTHER" id="PTHR36455:SF1">
    <property type="entry name" value="BLR8292 PROTEIN"/>
    <property type="match status" value="1"/>
</dbReference>
<evidence type="ECO:0000313" key="6">
    <source>
        <dbReference type="EMBL" id="BCA95655.1"/>
    </source>
</evidence>
<dbReference type="EMBL" id="AP022839">
    <property type="protein sequence ID" value="BCA94889.1"/>
    <property type="molecule type" value="Genomic_DNA"/>
</dbReference>
<dbReference type="KEGG" id="lant:TUM19329_20160"/>
<sequence length="118" mass="13910">MISFDQQQIYLYSQPIDMRKSINGLSYIISDLSSHIVQDGSLTLFYNRARDKVKLLYWDKNGFVLIYKRLEKGRFKIIKYDENMDVATLDNKQLSWLLAGLDYDLMAQNKALDYSGFY</sequence>
<evidence type="ECO:0000313" key="7">
    <source>
        <dbReference type="EMBL" id="BCA96128.1"/>
    </source>
</evidence>
<dbReference type="KEGG" id="lant:TUM19329_12420"/>
<evidence type="ECO:0000313" key="1">
    <source>
        <dbReference type="EMBL" id="BCA94365.1"/>
    </source>
</evidence>
<dbReference type="RefSeq" id="WP_173236292.1">
    <property type="nucleotide sequence ID" value="NZ_AP022839.1"/>
</dbReference>
<evidence type="ECO:0000313" key="2">
    <source>
        <dbReference type="EMBL" id="BCA94881.1"/>
    </source>
</evidence>
<accession>A0A6F8T5B2</accession>
<dbReference type="AlphaFoldDB" id="A0A6F8T5B2"/>
<evidence type="ECO:0000313" key="3">
    <source>
        <dbReference type="EMBL" id="BCA94889.1"/>
    </source>
</evidence>
<dbReference type="NCBIfam" id="NF033819">
    <property type="entry name" value="IS66_TnpB"/>
    <property type="match status" value="1"/>
</dbReference>
<protein>
    <submittedName>
        <fullName evidence="5">Transposase</fullName>
    </submittedName>
</protein>
<dbReference type="KEGG" id="lant:TUM19329_15170"/>
<dbReference type="Proteomes" id="UP000502894">
    <property type="component" value="Chromosome"/>
</dbReference>
<dbReference type="EMBL" id="AP022839">
    <property type="protein sequence ID" value="BCA94365.1"/>
    <property type="molecule type" value="Genomic_DNA"/>
</dbReference>
<reference evidence="5" key="1">
    <citation type="journal article" date="2020" name="Microbiol. Resour. Announc.">
        <title>Complete Genome Sequence of Novel Psychrotolerant Legionella Strain TUM19329, Isolated from Antarctic Lake Sediment.</title>
        <authorList>
            <person name="Shimada S."/>
            <person name="Nakai R."/>
            <person name="Aoki K."/>
            <person name="Shimoeda N."/>
            <person name="Ohno G."/>
            <person name="Miyazaki Y."/>
            <person name="Kudoh S."/>
            <person name="Imura S."/>
            <person name="Watanabe K."/>
            <person name="Ishii Y."/>
            <person name="Tateda K."/>
        </authorList>
    </citation>
    <scope>NUCLEOTIDE SEQUENCE [LARGE SCALE GENOMIC DNA]</scope>
    <source>
        <strain evidence="5">TUM19329</strain>
    </source>
</reference>
<dbReference type="EMBL" id="AP022839">
    <property type="protein sequence ID" value="BCA96128.1"/>
    <property type="molecule type" value="Genomic_DNA"/>
</dbReference>
<organism evidence="5 8">
    <name type="scientific">Legionella antarctica</name>
    <dbReference type="NCBI Taxonomy" id="2708020"/>
    <lineage>
        <taxon>Bacteria</taxon>
        <taxon>Pseudomonadati</taxon>
        <taxon>Pseudomonadota</taxon>
        <taxon>Gammaproteobacteria</taxon>
        <taxon>Legionellales</taxon>
        <taxon>Legionellaceae</taxon>
        <taxon>Legionella</taxon>
    </lineage>
</organism>
<dbReference type="InterPro" id="IPR008878">
    <property type="entry name" value="Transposase_IS66_Orf2"/>
</dbReference>
<name>A0A6F8T5B2_9GAMM</name>
<evidence type="ECO:0000313" key="4">
    <source>
        <dbReference type="EMBL" id="BCA94900.1"/>
    </source>
</evidence>
<dbReference type="EMBL" id="AP022839">
    <property type="protein sequence ID" value="BCA94900.1"/>
    <property type="molecule type" value="Genomic_DNA"/>
</dbReference>
<dbReference type="EMBL" id="AP022839">
    <property type="protein sequence ID" value="BCA94881.1"/>
    <property type="molecule type" value="Genomic_DNA"/>
</dbReference>
<dbReference type="Pfam" id="PF05717">
    <property type="entry name" value="TnpB_IS66"/>
    <property type="match status" value="1"/>
</dbReference>
<keyword evidence="8" id="KW-1185">Reference proteome</keyword>
<dbReference type="KEGG" id="lant:TUM19329_12500"/>